<feature type="transmembrane region" description="Helical" evidence="6">
    <location>
        <begin position="236"/>
        <end position="258"/>
    </location>
</feature>
<dbReference type="RefSeq" id="WP_236134324.1">
    <property type="nucleotide sequence ID" value="NZ_JAKGTH010000009.1"/>
</dbReference>
<feature type="transmembrane region" description="Helical" evidence="6">
    <location>
        <begin position="302"/>
        <end position="326"/>
    </location>
</feature>
<evidence type="ECO:0000256" key="3">
    <source>
        <dbReference type="ARBA" id="ARBA00022692"/>
    </source>
</evidence>
<feature type="transmembrane region" description="Helical" evidence="6">
    <location>
        <begin position="270"/>
        <end position="290"/>
    </location>
</feature>
<feature type="transmembrane region" description="Helical" evidence="6">
    <location>
        <begin position="57"/>
        <end position="80"/>
    </location>
</feature>
<comment type="caution">
    <text evidence="7">The sequence shown here is derived from an EMBL/GenBank/DDBJ whole genome shotgun (WGS) entry which is preliminary data.</text>
</comment>
<evidence type="ECO:0000256" key="1">
    <source>
        <dbReference type="ARBA" id="ARBA00004651"/>
    </source>
</evidence>
<comment type="subcellular location">
    <subcellularLocation>
        <location evidence="1">Cell membrane</location>
        <topology evidence="1">Multi-pass membrane protein</topology>
    </subcellularLocation>
</comment>
<keyword evidence="5 6" id="KW-0472">Membrane</keyword>
<evidence type="ECO:0000256" key="4">
    <source>
        <dbReference type="ARBA" id="ARBA00022989"/>
    </source>
</evidence>
<evidence type="ECO:0000256" key="6">
    <source>
        <dbReference type="SAM" id="Phobius"/>
    </source>
</evidence>
<feature type="transmembrane region" description="Helical" evidence="6">
    <location>
        <begin position="377"/>
        <end position="396"/>
    </location>
</feature>
<keyword evidence="4 6" id="KW-1133">Transmembrane helix</keyword>
<evidence type="ECO:0000313" key="8">
    <source>
        <dbReference type="Proteomes" id="UP001179363"/>
    </source>
</evidence>
<organism evidence="7 8">
    <name type="scientific">Gillisia lutea</name>
    <dbReference type="NCBI Taxonomy" id="2909668"/>
    <lineage>
        <taxon>Bacteria</taxon>
        <taxon>Pseudomonadati</taxon>
        <taxon>Bacteroidota</taxon>
        <taxon>Flavobacteriia</taxon>
        <taxon>Flavobacteriales</taxon>
        <taxon>Flavobacteriaceae</taxon>
        <taxon>Gillisia</taxon>
    </lineage>
</organism>
<feature type="transmembrane region" description="Helical" evidence="6">
    <location>
        <begin position="106"/>
        <end position="122"/>
    </location>
</feature>
<dbReference type="InterPro" id="IPR050833">
    <property type="entry name" value="Poly_Biosynth_Transport"/>
</dbReference>
<feature type="transmembrane region" description="Helical" evidence="6">
    <location>
        <begin position="402"/>
        <end position="422"/>
    </location>
</feature>
<feature type="transmembrane region" description="Helical" evidence="6">
    <location>
        <begin position="346"/>
        <end position="365"/>
    </location>
</feature>
<keyword evidence="8" id="KW-1185">Reference proteome</keyword>
<dbReference type="Proteomes" id="UP001179363">
    <property type="component" value="Unassembled WGS sequence"/>
</dbReference>
<dbReference type="PANTHER" id="PTHR30250">
    <property type="entry name" value="PST FAMILY PREDICTED COLANIC ACID TRANSPORTER"/>
    <property type="match status" value="1"/>
</dbReference>
<proteinExistence type="predicted"/>
<feature type="transmembrane region" description="Helical" evidence="6">
    <location>
        <begin position="177"/>
        <end position="199"/>
    </location>
</feature>
<keyword evidence="2" id="KW-1003">Cell membrane</keyword>
<feature type="transmembrane region" description="Helical" evidence="6">
    <location>
        <begin position="20"/>
        <end position="45"/>
    </location>
</feature>
<dbReference type="EMBL" id="JAKGTH010000009">
    <property type="protein sequence ID" value="MCF4102177.1"/>
    <property type="molecule type" value="Genomic_DNA"/>
</dbReference>
<sequence>MKLLTKVLDRPFYAKAWEWGRLITITGAAQGLIQIIGFISGILIIRLLPTQEYALYILANTMLGTMTILADAGISTGVMAQGGKVWQDKKKLGSILVTGFDLRRKFAFYCLLISIPILLYLLRHHGASWLMSILIIVSIIPAFLTTLSGSLLEIAPKLKQDIHALQKIQIGGNFGRLLLLTLTLFIFPWAFIAIFAAGLPQFWVNIKQRKLASGYVDWKQIVSPVVRKEILSFVKLIFPGAVYYCLSGQITIWILSLFGTTTDVANMGALGRLGMALSVFSMLFGILVLPRFARLPSVATVLFSRFVIINTVFIILSVLIIGVVWVFPSQVLWILGKDYSYLQYELILSIIGSCTGLLAGALFGLFTSRGWAIKPYISIPLSILSLVLGAVIFDVSNLRGVLMFNIFIIGFQALMNGSYCLLKIMFVEKKISIN</sequence>
<gene>
    <name evidence="7" type="ORF">L1I30_10900</name>
</gene>
<dbReference type="PANTHER" id="PTHR30250:SF11">
    <property type="entry name" value="O-ANTIGEN TRANSPORTER-RELATED"/>
    <property type="match status" value="1"/>
</dbReference>
<reference evidence="7" key="1">
    <citation type="submission" date="2022-01" db="EMBL/GenBank/DDBJ databases">
        <title>Gillisia lutea sp. nov., isolated from marine plastic residues from the Malvarosa beach (Valencia, Spain).</title>
        <authorList>
            <person name="Vidal-Verdu A."/>
            <person name="Molina-Menor E."/>
            <person name="Satari L."/>
            <person name="Pascual J."/>
            <person name="Pereto J."/>
            <person name="Porcar M."/>
        </authorList>
    </citation>
    <scope>NUCLEOTIDE SEQUENCE</scope>
    <source>
        <strain evidence="7">M10.2A</strain>
    </source>
</reference>
<name>A0ABS9EH15_9FLAO</name>
<protein>
    <submittedName>
        <fullName evidence="7">Polysaccharide biosynthesis protein</fullName>
    </submittedName>
</protein>
<evidence type="ECO:0000313" key="7">
    <source>
        <dbReference type="EMBL" id="MCF4102177.1"/>
    </source>
</evidence>
<accession>A0ABS9EH15</accession>
<evidence type="ECO:0000256" key="5">
    <source>
        <dbReference type="ARBA" id="ARBA00023136"/>
    </source>
</evidence>
<evidence type="ECO:0000256" key="2">
    <source>
        <dbReference type="ARBA" id="ARBA00022475"/>
    </source>
</evidence>
<keyword evidence="3 6" id="KW-0812">Transmembrane</keyword>
<feature type="transmembrane region" description="Helical" evidence="6">
    <location>
        <begin position="129"/>
        <end position="152"/>
    </location>
</feature>